<dbReference type="Pfam" id="PF14478">
    <property type="entry name" value="DUF4430"/>
    <property type="match status" value="1"/>
</dbReference>
<gene>
    <name evidence="3" type="ORF">COT77_01185</name>
</gene>
<dbReference type="Gene3D" id="2.170.130.30">
    <property type="match status" value="1"/>
</dbReference>
<evidence type="ECO:0000256" key="1">
    <source>
        <dbReference type="SAM" id="Phobius"/>
    </source>
</evidence>
<dbReference type="InterPro" id="IPR027954">
    <property type="entry name" value="Transcobalamin-like_C"/>
</dbReference>
<evidence type="ECO:0000259" key="2">
    <source>
        <dbReference type="Pfam" id="PF14478"/>
    </source>
</evidence>
<protein>
    <recommendedName>
        <fullName evidence="2">Transcobalamin-like C-terminal domain-containing protein</fullName>
    </recommendedName>
</protein>
<feature type="domain" description="Transcobalamin-like C-terminal" evidence="2">
    <location>
        <begin position="56"/>
        <end position="123"/>
    </location>
</feature>
<evidence type="ECO:0000313" key="4">
    <source>
        <dbReference type="Proteomes" id="UP000228596"/>
    </source>
</evidence>
<proteinExistence type="predicted"/>
<dbReference type="EMBL" id="PEZV01000008">
    <property type="protein sequence ID" value="PIT97484.1"/>
    <property type="molecule type" value="Genomic_DNA"/>
</dbReference>
<comment type="caution">
    <text evidence="3">The sequence shown here is derived from an EMBL/GenBank/DDBJ whole genome shotgun (WGS) entry which is preliminary data.</text>
</comment>
<accession>A0A2M6WXG3</accession>
<evidence type="ECO:0000313" key="3">
    <source>
        <dbReference type="EMBL" id="PIT97484.1"/>
    </source>
</evidence>
<keyword evidence="1" id="KW-1133">Transmembrane helix</keyword>
<reference evidence="4" key="1">
    <citation type="submission" date="2017-09" db="EMBL/GenBank/DDBJ databases">
        <title>Depth-based differentiation of microbial function through sediment-hosted aquifers and enrichment of novel symbionts in the deep terrestrial subsurface.</title>
        <authorList>
            <person name="Probst A.J."/>
            <person name="Ladd B."/>
            <person name="Jarett J.K."/>
            <person name="Geller-Mcgrath D.E."/>
            <person name="Sieber C.M.K."/>
            <person name="Emerson J.B."/>
            <person name="Anantharaman K."/>
            <person name="Thomas B.C."/>
            <person name="Malmstrom R."/>
            <person name="Stieglmeier M."/>
            <person name="Klingl A."/>
            <person name="Woyke T."/>
            <person name="Ryan C.M."/>
            <person name="Banfield J.F."/>
        </authorList>
    </citation>
    <scope>NUCLEOTIDE SEQUENCE [LARGE SCALE GENOMIC DNA]</scope>
</reference>
<organism evidence="3 4">
    <name type="scientific">Candidatus Berkelbacteria bacterium CG10_big_fil_rev_8_21_14_0_10_41_12</name>
    <dbReference type="NCBI Taxonomy" id="1974513"/>
    <lineage>
        <taxon>Bacteria</taxon>
        <taxon>Candidatus Berkelbacteria</taxon>
    </lineage>
</organism>
<dbReference type="Proteomes" id="UP000228596">
    <property type="component" value="Unassembled WGS sequence"/>
</dbReference>
<keyword evidence="1" id="KW-0472">Membrane</keyword>
<sequence length="125" mass="13790">MKSLKNLKNIILIIIIVLAGIGIFIYAPSLHKQTPAETQSASVEQSKTVSYDGEEGKTVYTILSEKYNVEADQSSFGVMIKSINGLASTDKEFWTYSVDGNFAEVAADKYVTHAGDKIVWEYKGM</sequence>
<dbReference type="AlphaFoldDB" id="A0A2M6WXG3"/>
<keyword evidence="1" id="KW-0812">Transmembrane</keyword>
<feature type="transmembrane region" description="Helical" evidence="1">
    <location>
        <begin position="7"/>
        <end position="27"/>
    </location>
</feature>
<name>A0A2M6WXG3_9BACT</name>